<dbReference type="GO" id="GO:0008289">
    <property type="term" value="F:lipid binding"/>
    <property type="evidence" value="ECO:0007669"/>
    <property type="project" value="UniProtKB-KW"/>
</dbReference>
<dbReference type="Gene3D" id="2.40.128.20">
    <property type="match status" value="1"/>
</dbReference>
<dbReference type="PROSITE" id="PS00214">
    <property type="entry name" value="FABP"/>
    <property type="match status" value="1"/>
</dbReference>
<evidence type="ECO:0000256" key="2">
    <source>
        <dbReference type="ARBA" id="ARBA00008390"/>
    </source>
</evidence>
<dbReference type="FunFam" id="2.40.128.20:FF:000006">
    <property type="entry name" value="Fatty acid-binding protein, liver"/>
    <property type="match status" value="1"/>
</dbReference>
<evidence type="ECO:0000256" key="5">
    <source>
        <dbReference type="ARBA" id="ARBA00023121"/>
    </source>
</evidence>
<evidence type="ECO:0000256" key="3">
    <source>
        <dbReference type="ARBA" id="ARBA00022448"/>
    </source>
</evidence>
<gene>
    <name evidence="7" type="primary">FABP6</name>
</gene>
<dbReference type="GeneTree" id="ENSGT00940000157139"/>
<dbReference type="Pfam" id="PF14651">
    <property type="entry name" value="Lipocalin_7"/>
    <property type="match status" value="1"/>
</dbReference>
<evidence type="ECO:0000259" key="6">
    <source>
        <dbReference type="PROSITE" id="PS00214"/>
    </source>
</evidence>
<dbReference type="Proteomes" id="UP000694390">
    <property type="component" value="Unassembled WGS sequence"/>
</dbReference>
<sequence>MAFTGRYEVESEDNYDAFVKYIGIPSDIIEKGRNFKVVTEVAQNGNDFVWTQIYPTGQSMTNKFTIGKEADMETMGGKKFKATVKMEDGKVVADFPNYHHTAEIAGGKLVEVKTNTYKISTKHSQNYNTRTRK</sequence>
<dbReference type="PANTHER" id="PTHR11955">
    <property type="entry name" value="FATTY ACID BINDING PROTEIN"/>
    <property type="match status" value="1"/>
</dbReference>
<dbReference type="InterPro" id="IPR012674">
    <property type="entry name" value="Calycin"/>
</dbReference>
<evidence type="ECO:0000313" key="7">
    <source>
        <dbReference type="Ensembl" id="ENSGEVP00005016224.1"/>
    </source>
</evidence>
<reference evidence="7" key="2">
    <citation type="submission" date="2025-09" db="UniProtKB">
        <authorList>
            <consortium name="Ensembl"/>
        </authorList>
    </citation>
    <scope>IDENTIFICATION</scope>
</reference>
<dbReference type="InterPro" id="IPR031259">
    <property type="entry name" value="ILBP"/>
</dbReference>
<keyword evidence="4" id="KW-0963">Cytoplasm</keyword>
<dbReference type="OrthoDB" id="10016075at2759"/>
<proteinExistence type="inferred from homology"/>
<dbReference type="SUPFAM" id="SSF50814">
    <property type="entry name" value="Lipocalins"/>
    <property type="match status" value="1"/>
</dbReference>
<organism evidence="7 8">
    <name type="scientific">Gopherus evgoodei</name>
    <name type="common">Goodes thornscrub tortoise</name>
    <dbReference type="NCBI Taxonomy" id="1825980"/>
    <lineage>
        <taxon>Eukaryota</taxon>
        <taxon>Metazoa</taxon>
        <taxon>Chordata</taxon>
        <taxon>Craniata</taxon>
        <taxon>Vertebrata</taxon>
        <taxon>Euteleostomi</taxon>
        <taxon>Archelosauria</taxon>
        <taxon>Testudinata</taxon>
        <taxon>Testudines</taxon>
        <taxon>Cryptodira</taxon>
        <taxon>Durocryptodira</taxon>
        <taxon>Testudinoidea</taxon>
        <taxon>Testudinidae</taxon>
        <taxon>Gopherus</taxon>
    </lineage>
</organism>
<dbReference type="AlphaFoldDB" id="A0A8C4WFB1"/>
<dbReference type="GO" id="GO:0005737">
    <property type="term" value="C:cytoplasm"/>
    <property type="evidence" value="ECO:0007669"/>
    <property type="project" value="UniProtKB-SubCell"/>
</dbReference>
<keyword evidence="3" id="KW-0813">Transport</keyword>
<accession>A0A8C4WFB1</accession>
<reference evidence="7" key="1">
    <citation type="submission" date="2025-08" db="UniProtKB">
        <authorList>
            <consortium name="Ensembl"/>
        </authorList>
    </citation>
    <scope>IDENTIFICATION</scope>
</reference>
<dbReference type="PRINTS" id="PR00178">
    <property type="entry name" value="FATTYACIDBP"/>
</dbReference>
<feature type="domain" description="Cytosolic fatty-acid binding proteins" evidence="6">
    <location>
        <begin position="5"/>
        <end position="22"/>
    </location>
</feature>
<comment type="subcellular location">
    <subcellularLocation>
        <location evidence="1">Cytoplasm</location>
    </subcellularLocation>
</comment>
<comment type="similarity">
    <text evidence="2">Belongs to the calycin superfamily. Fatty-acid binding protein (FABP) family.</text>
</comment>
<evidence type="ECO:0000313" key="8">
    <source>
        <dbReference type="Proteomes" id="UP000694390"/>
    </source>
</evidence>
<name>A0A8C4WFB1_9SAUR</name>
<keyword evidence="5" id="KW-0446">Lipid-binding</keyword>
<keyword evidence="8" id="KW-1185">Reference proteome</keyword>
<evidence type="ECO:0000256" key="1">
    <source>
        <dbReference type="ARBA" id="ARBA00004496"/>
    </source>
</evidence>
<protein>
    <submittedName>
        <fullName evidence="7">Fatty acid binding protein 6</fullName>
    </submittedName>
</protein>
<evidence type="ECO:0000256" key="4">
    <source>
        <dbReference type="ARBA" id="ARBA00022490"/>
    </source>
</evidence>
<dbReference type="InterPro" id="IPR000463">
    <property type="entry name" value="Fatty_acid-bd"/>
</dbReference>
<dbReference type="Ensembl" id="ENSGEVT00005017042.1">
    <property type="protein sequence ID" value="ENSGEVP00005016224.1"/>
    <property type="gene ID" value="ENSGEVG00005011498.1"/>
</dbReference>